<dbReference type="OrthoDB" id="8196513at2759"/>
<dbReference type="Proteomes" id="UP000838878">
    <property type="component" value="Chromosome 1"/>
</dbReference>
<evidence type="ECO:0000313" key="1">
    <source>
        <dbReference type="EMBL" id="CAH0713155.1"/>
    </source>
</evidence>
<accession>A0A8J9V5N5</accession>
<evidence type="ECO:0000313" key="2">
    <source>
        <dbReference type="Proteomes" id="UP000838878"/>
    </source>
</evidence>
<protein>
    <submittedName>
        <fullName evidence="1">Uncharacterized protein</fullName>
    </submittedName>
</protein>
<gene>
    <name evidence="1" type="ORF">BINO364_LOCUS347</name>
</gene>
<organism evidence="1 2">
    <name type="scientific">Brenthis ino</name>
    <name type="common">lesser marbled fritillary</name>
    <dbReference type="NCBI Taxonomy" id="405034"/>
    <lineage>
        <taxon>Eukaryota</taxon>
        <taxon>Metazoa</taxon>
        <taxon>Ecdysozoa</taxon>
        <taxon>Arthropoda</taxon>
        <taxon>Hexapoda</taxon>
        <taxon>Insecta</taxon>
        <taxon>Pterygota</taxon>
        <taxon>Neoptera</taxon>
        <taxon>Endopterygota</taxon>
        <taxon>Lepidoptera</taxon>
        <taxon>Glossata</taxon>
        <taxon>Ditrysia</taxon>
        <taxon>Papilionoidea</taxon>
        <taxon>Nymphalidae</taxon>
        <taxon>Heliconiinae</taxon>
        <taxon>Argynnini</taxon>
        <taxon>Brenthis</taxon>
    </lineage>
</organism>
<reference evidence="1" key="1">
    <citation type="submission" date="2021-12" db="EMBL/GenBank/DDBJ databases">
        <authorList>
            <person name="Martin H S."/>
        </authorList>
    </citation>
    <scope>NUCLEOTIDE SEQUENCE</scope>
</reference>
<feature type="non-terminal residue" evidence="1">
    <location>
        <position position="731"/>
    </location>
</feature>
<sequence>MSELSENYHLRKFYVESETVPTQSVMKERMSTSLAQVYFKSMSPKLKVLAGLEPPMKGGGSDWYVPPKELLDGRVVLKPIKRQFITKLGFNGIDFFGEKIVEEHQRQMEEEKRKALLENDVNWKRIIEASCRQQWEDTSKQESKQNTIKIQQAFQEFTTLYMTSMTKIEALLSEAATKEIERVKKEAFDKMTSHYETLLKQQATLLYDRYADKLLKEKTKLKEQFILDVENSRTEMGNQMHDINLEKHVAIEKLRVVLECQNLACQVYVALKEREECKKDMDLSKHEHEKAMEVLSEKIKMQDFEIKLEKEKEKQRLEFIQVWQKKICHVVKRFQEFVTYCLNTLPEYAEFFINMEKFMLLQLSEAIENPSVQSMFVPEEDTFHTPIPKPHPFYLFCDKGFKPKIEQNLCPKHCTSSASQLPVIIVNKKCIYSACDNFEMFAEKLKQFLDGSRGIDEDFIDDHDYTYDIPIKPTKSVDLKQVKLQSSLMQLLQNEFPNPRQVDIECCVCKIPTCYCASSPKKVTGLSKEVSDEFIPFRGSGQKLESRSVELDHEREPKWDSYIDYILPKRCFCSKRVKKHLEEHLPAYMRNMSAYGAPELPFYETCKLDSLKKLVKKYQGKDSPLPEVIRFESKTRDVSTQYIDQEYEYLCTCFSDDDVEKLFENLMKGSKLYEKIDRPKSKNVDVSISPSHLQTCPRSFAHDRARSLRRLLEDAPELEEIFKKDNCQFFL</sequence>
<name>A0A8J9V5N5_9NEOP</name>
<dbReference type="AlphaFoldDB" id="A0A8J9V5N5"/>
<keyword evidence="2" id="KW-1185">Reference proteome</keyword>
<proteinExistence type="predicted"/>
<dbReference type="EMBL" id="OV170221">
    <property type="protein sequence ID" value="CAH0713155.1"/>
    <property type="molecule type" value="Genomic_DNA"/>
</dbReference>